<dbReference type="AlphaFoldDB" id="A0A834HXQ4"/>
<name>A0A834HXQ4_RHYFE</name>
<keyword evidence="2" id="KW-1185">Reference proteome</keyword>
<dbReference type="EMBL" id="JAACXV010014055">
    <property type="protein sequence ID" value="KAF7270812.1"/>
    <property type="molecule type" value="Genomic_DNA"/>
</dbReference>
<sequence>MKKIHEIARKLQLEEKIFKITWDKRKSNNEWERAHKLAKAAVEKEEIHLRKGWLSKLDFKRIRYDRIIRTWQQYWDISDTGRITYRYYRQIGRDRLNLTSEAVQIIIGHGNMKAYLKSSRFRPGPGVCPCGGGNEDSEHIMWQYTAHSRLARLWRLYFGMHKE</sequence>
<proteinExistence type="predicted"/>
<protein>
    <submittedName>
        <fullName evidence="1">Uncharacterized protein</fullName>
    </submittedName>
</protein>
<evidence type="ECO:0000313" key="2">
    <source>
        <dbReference type="Proteomes" id="UP000625711"/>
    </source>
</evidence>
<dbReference type="OrthoDB" id="6775274at2759"/>
<comment type="caution">
    <text evidence="1">The sequence shown here is derived from an EMBL/GenBank/DDBJ whole genome shotgun (WGS) entry which is preliminary data.</text>
</comment>
<reference evidence="1" key="1">
    <citation type="submission" date="2020-08" db="EMBL/GenBank/DDBJ databases">
        <title>Genome sequencing and assembly of the red palm weevil Rhynchophorus ferrugineus.</title>
        <authorList>
            <person name="Dias G.B."/>
            <person name="Bergman C.M."/>
            <person name="Manee M."/>
        </authorList>
    </citation>
    <scope>NUCLEOTIDE SEQUENCE</scope>
    <source>
        <strain evidence="1">AA-2017</strain>
        <tissue evidence="1">Whole larva</tissue>
    </source>
</reference>
<organism evidence="1 2">
    <name type="scientific">Rhynchophorus ferrugineus</name>
    <name type="common">Red palm weevil</name>
    <name type="synonym">Curculio ferrugineus</name>
    <dbReference type="NCBI Taxonomy" id="354439"/>
    <lineage>
        <taxon>Eukaryota</taxon>
        <taxon>Metazoa</taxon>
        <taxon>Ecdysozoa</taxon>
        <taxon>Arthropoda</taxon>
        <taxon>Hexapoda</taxon>
        <taxon>Insecta</taxon>
        <taxon>Pterygota</taxon>
        <taxon>Neoptera</taxon>
        <taxon>Endopterygota</taxon>
        <taxon>Coleoptera</taxon>
        <taxon>Polyphaga</taxon>
        <taxon>Cucujiformia</taxon>
        <taxon>Curculionidae</taxon>
        <taxon>Dryophthorinae</taxon>
        <taxon>Rhynchophorus</taxon>
    </lineage>
</organism>
<evidence type="ECO:0000313" key="1">
    <source>
        <dbReference type="EMBL" id="KAF7270812.1"/>
    </source>
</evidence>
<dbReference type="Proteomes" id="UP000625711">
    <property type="component" value="Unassembled WGS sequence"/>
</dbReference>
<accession>A0A834HXQ4</accession>
<gene>
    <name evidence="1" type="ORF">GWI33_016219</name>
</gene>